<gene>
    <name evidence="1" type="ORF">Msi02_85200</name>
</gene>
<dbReference type="Gene3D" id="3.40.109.10">
    <property type="entry name" value="NADH Oxidase"/>
    <property type="match status" value="1"/>
</dbReference>
<organism evidence="1 2">
    <name type="scientific">Microbispora siamensis</name>
    <dbReference type="NCBI Taxonomy" id="564413"/>
    <lineage>
        <taxon>Bacteria</taxon>
        <taxon>Bacillati</taxon>
        <taxon>Actinomycetota</taxon>
        <taxon>Actinomycetes</taxon>
        <taxon>Streptosporangiales</taxon>
        <taxon>Streptosporangiaceae</taxon>
        <taxon>Microbispora</taxon>
    </lineage>
</organism>
<dbReference type="Gene3D" id="3.40.109.30">
    <property type="entry name" value="putative nitroreductase (tm1586), domain 2"/>
    <property type="match status" value="1"/>
</dbReference>
<protein>
    <submittedName>
        <fullName evidence="1">NAD(P)H nitroreductase</fullName>
    </submittedName>
</protein>
<dbReference type="InterPro" id="IPR050627">
    <property type="entry name" value="Nitroreductase/BluB"/>
</dbReference>
<evidence type="ECO:0000313" key="1">
    <source>
        <dbReference type="EMBL" id="GIH67703.1"/>
    </source>
</evidence>
<dbReference type="SUPFAM" id="SSF55469">
    <property type="entry name" value="FMN-dependent nitroreductase-like"/>
    <property type="match status" value="2"/>
</dbReference>
<accession>A0ABQ4H1Z3</accession>
<dbReference type="PANTHER" id="PTHR23026:SF123">
    <property type="entry name" value="NAD(P)H NITROREDUCTASE RV3131-RELATED"/>
    <property type="match status" value="1"/>
</dbReference>
<sequence>MTEPQGEEIVNARTSEGIAQAAKAAVEAALWAPSIHNTQPWTFGVSGDEICLRADPDRKLRVSDPTGRQMTISCGAALFNVRITLQALGYEPEVRRFPDPERPLLLATVRVRPGREPGEHTRLLHAEIERRRTHRSGFTALPVPDPLMDALVAEAASEDGHLMPIGSDAAARVLAALTGAAQDVQSQNRLFVLELMRWARPPGSSRRDGVPAAGYPTDPRRMYPQHFAQRDYARGHEWGMAPDEQVSASTGLVALLTSAGDGREDWLRAGEALQRMLLHASAYGLSVAFHTQALEMPELREFIRRHLCSGEPPQMIMRLGFVIDESQSVRRAASDVLE</sequence>
<name>A0ABQ4H1Z3_9ACTN</name>
<dbReference type="EMBL" id="BOOF01000093">
    <property type="protein sequence ID" value="GIH67703.1"/>
    <property type="molecule type" value="Genomic_DNA"/>
</dbReference>
<evidence type="ECO:0000313" key="2">
    <source>
        <dbReference type="Proteomes" id="UP000660454"/>
    </source>
</evidence>
<dbReference type="InterPro" id="IPR000415">
    <property type="entry name" value="Nitroreductase-like"/>
</dbReference>
<reference evidence="1 2" key="1">
    <citation type="submission" date="2021-01" db="EMBL/GenBank/DDBJ databases">
        <title>Whole genome shotgun sequence of Microbispora siamensis NBRC 104113.</title>
        <authorList>
            <person name="Komaki H."/>
            <person name="Tamura T."/>
        </authorList>
    </citation>
    <scope>NUCLEOTIDE SEQUENCE [LARGE SCALE GENOMIC DNA]</scope>
    <source>
        <strain evidence="1 2">NBRC 104113</strain>
    </source>
</reference>
<dbReference type="PANTHER" id="PTHR23026">
    <property type="entry name" value="NADPH NITROREDUCTASE"/>
    <property type="match status" value="1"/>
</dbReference>
<keyword evidence="2" id="KW-1185">Reference proteome</keyword>
<dbReference type="NCBIfam" id="NF047509">
    <property type="entry name" value="Rv3131_FMN_oxido"/>
    <property type="match status" value="1"/>
</dbReference>
<dbReference type="Proteomes" id="UP000660454">
    <property type="component" value="Unassembled WGS sequence"/>
</dbReference>
<comment type="caution">
    <text evidence="1">The sequence shown here is derived from an EMBL/GenBank/DDBJ whole genome shotgun (WGS) entry which is preliminary data.</text>
</comment>
<proteinExistence type="predicted"/>